<dbReference type="InterPro" id="IPR036291">
    <property type="entry name" value="NAD(P)-bd_dom_sf"/>
</dbReference>
<proteinExistence type="predicted"/>
<keyword evidence="2" id="KW-1185">Reference proteome</keyword>
<accession>A0ABV8LD34</accession>
<reference evidence="2" key="1">
    <citation type="journal article" date="2019" name="Int. J. Syst. Evol. Microbiol.">
        <title>The Global Catalogue of Microorganisms (GCM) 10K type strain sequencing project: providing services to taxonomists for standard genome sequencing and annotation.</title>
        <authorList>
            <consortium name="The Broad Institute Genomics Platform"/>
            <consortium name="The Broad Institute Genome Sequencing Center for Infectious Disease"/>
            <person name="Wu L."/>
            <person name="Ma J."/>
        </authorList>
    </citation>
    <scope>NUCLEOTIDE SEQUENCE [LARGE SCALE GENOMIC DNA]</scope>
    <source>
        <strain evidence="2">CGMCC 4.7204</strain>
    </source>
</reference>
<sequence>MRILVLGARGAVGKATASTLRAAGHQVTPAGRTAPTGGLAIDLTTTAGFDALGAAAPEHRIVVNASGIEDPRIMATMSGAILVDPSATAAYLAQLSRAAQLGSTPVVLGAGLAPGLSTQLVAAVAGEPGDEIDLAIMLGGGETHGAAAVEWTAGLAGREVWEPPEQHAVVNLREHRRLRTGRRTRTGLRADFPDHFLIGRPRGVAVRSYLATDGPLTTAALGLVGRFPALAPLIARAPHLGSDRWSLTATNRRTGETLSATGAGQSRTTGGLTALAALAAADAETAPTMTAADVLTLDDVTGAGLGITIERW</sequence>
<comment type="caution">
    <text evidence="1">The sequence shown here is derived from an EMBL/GenBank/DDBJ whole genome shotgun (WGS) entry which is preliminary data.</text>
</comment>
<dbReference type="Gene3D" id="3.40.50.720">
    <property type="entry name" value="NAD(P)-binding Rossmann-like Domain"/>
    <property type="match status" value="1"/>
</dbReference>
<gene>
    <name evidence="1" type="ORF">ACFOW8_28120</name>
</gene>
<dbReference type="RefSeq" id="WP_378554594.1">
    <property type="nucleotide sequence ID" value="NZ_JBHSBA010000015.1"/>
</dbReference>
<protein>
    <submittedName>
        <fullName evidence="1">Saccharopine dehydrogenase</fullName>
    </submittedName>
</protein>
<evidence type="ECO:0000313" key="1">
    <source>
        <dbReference type="EMBL" id="MFC4128805.1"/>
    </source>
</evidence>
<name>A0ABV8LD34_9NOCA</name>
<dbReference type="Proteomes" id="UP001595767">
    <property type="component" value="Unassembled WGS sequence"/>
</dbReference>
<evidence type="ECO:0000313" key="2">
    <source>
        <dbReference type="Proteomes" id="UP001595767"/>
    </source>
</evidence>
<dbReference type="EMBL" id="JBHSBA010000015">
    <property type="protein sequence ID" value="MFC4128805.1"/>
    <property type="molecule type" value="Genomic_DNA"/>
</dbReference>
<dbReference type="SUPFAM" id="SSF51735">
    <property type="entry name" value="NAD(P)-binding Rossmann-fold domains"/>
    <property type="match status" value="1"/>
</dbReference>
<organism evidence="1 2">
    <name type="scientific">Nocardia rhizosphaerae</name>
    <dbReference type="NCBI Taxonomy" id="1691571"/>
    <lineage>
        <taxon>Bacteria</taxon>
        <taxon>Bacillati</taxon>
        <taxon>Actinomycetota</taxon>
        <taxon>Actinomycetes</taxon>
        <taxon>Mycobacteriales</taxon>
        <taxon>Nocardiaceae</taxon>
        <taxon>Nocardia</taxon>
    </lineage>
</organism>